<dbReference type="SUPFAM" id="SSF49464">
    <property type="entry name" value="Carboxypeptidase regulatory domain-like"/>
    <property type="match status" value="1"/>
</dbReference>
<name>A0A098BZD7_9BACT</name>
<dbReference type="InterPro" id="IPR008969">
    <property type="entry name" value="CarboxyPept-like_regulatory"/>
</dbReference>
<dbReference type="Proteomes" id="UP000032417">
    <property type="component" value="Chromosome 1"/>
</dbReference>
<dbReference type="Pfam" id="PF14905">
    <property type="entry name" value="OMP_b-brl_3"/>
    <property type="match status" value="1"/>
</dbReference>
<dbReference type="SUPFAM" id="SSF56935">
    <property type="entry name" value="Porins"/>
    <property type="match status" value="1"/>
</dbReference>
<protein>
    <submittedName>
        <fullName evidence="3">TonB-dependent receptor plug domain-containing protein</fullName>
    </submittedName>
</protein>
<reference evidence="3 4" key="1">
    <citation type="submission" date="2014-08" db="EMBL/GenBank/DDBJ databases">
        <authorList>
            <person name="Wibberg D."/>
        </authorList>
    </citation>
    <scope>NUCLEOTIDE SEQUENCE [LARGE SCALE GENOMIC DNA]</scope>
    <source>
        <strain evidence="4">ING2-E5B</strain>
    </source>
</reference>
<dbReference type="Pfam" id="PF13715">
    <property type="entry name" value="CarbopepD_reg_2"/>
    <property type="match status" value="1"/>
</dbReference>
<keyword evidence="4" id="KW-1185">Reference proteome</keyword>
<dbReference type="STRING" id="1562970.ING2E5B_1300"/>
<dbReference type="InterPro" id="IPR041700">
    <property type="entry name" value="OMP_b-brl_3"/>
</dbReference>
<evidence type="ECO:0000256" key="1">
    <source>
        <dbReference type="SAM" id="SignalP"/>
    </source>
</evidence>
<evidence type="ECO:0000313" key="4">
    <source>
        <dbReference type="Proteomes" id="UP000032417"/>
    </source>
</evidence>
<gene>
    <name evidence="3" type="ORF">ING2E5B_1300</name>
</gene>
<dbReference type="Gene3D" id="2.60.40.1120">
    <property type="entry name" value="Carboxypeptidase-like, regulatory domain"/>
    <property type="match status" value="1"/>
</dbReference>
<feature type="chain" id="PRO_5001933346" evidence="1">
    <location>
        <begin position="22"/>
        <end position="770"/>
    </location>
</feature>
<feature type="signal peptide" evidence="1">
    <location>
        <begin position="1"/>
        <end position="21"/>
    </location>
</feature>
<organism evidence="3 4">
    <name type="scientific">Fermentimonas caenicola</name>
    <dbReference type="NCBI Taxonomy" id="1562970"/>
    <lineage>
        <taxon>Bacteria</taxon>
        <taxon>Pseudomonadati</taxon>
        <taxon>Bacteroidota</taxon>
        <taxon>Bacteroidia</taxon>
        <taxon>Bacteroidales</taxon>
        <taxon>Dysgonomonadaceae</taxon>
        <taxon>Fermentimonas</taxon>
    </lineage>
</organism>
<keyword evidence="3" id="KW-0675">Receptor</keyword>
<dbReference type="OrthoDB" id="905020at2"/>
<dbReference type="AlphaFoldDB" id="A0A098BZD7"/>
<proteinExistence type="predicted"/>
<keyword evidence="1" id="KW-0732">Signal</keyword>
<dbReference type="EMBL" id="LN515532">
    <property type="protein sequence ID" value="CEA16050.1"/>
    <property type="molecule type" value="Genomic_DNA"/>
</dbReference>
<evidence type="ECO:0000259" key="2">
    <source>
        <dbReference type="Pfam" id="PF14905"/>
    </source>
</evidence>
<sequence>MTTQKILFSLVLCGLISPLFAQIKGVVSDSESNPIEFANVAVYSLPDSTLIAGTTTDETGYFLLEETSSSNKLLRVSFIGYETQTLPAQPEHEIILKSDATMLNEVVVNGDIPRIRLRDDAVVATVENTVLSKAGTANDVLKRLPAITGDDGDFSIFGKGKAKIYVNNRELRDPSELDLIASSDIREVEIIHNPGAGYDASVKAIIRIHTIKKVGDGFSFDVRSTSLINKHTDLREQLNMNYRYKGLDIFATAKYERYNYIQNSVLTQKAFVDTLWTQTNSLDVEGIADPLTIIGGINYEINPNHYVGVKHTMSLSPGRNEESIITKSDVYANNEFFDRWVSVNNVKSDSEPRHRLNAYYNGTIGNLKIDFNSDFYRSSQFSEINITESSQEFDDRIVKSSNRIENRLFATKLVLSYPLFGGNFSAGNEYTRTHRNDDYMTDIDVIPSSNTSIHDQNNSFFAEYSRNTPIGKLSAGIRYEDVNFDYFNGDIKIDDQSRKYNSWFPNFSYSNAFGDVQMQLSYNVKTVRPSYWQLGSNTLYGNRFTLQRGNPFLRPSTVRDASLMTSWRFLQFMLSYKQEKDAIIQWAEQHADNPAVAILSNKNIDKLPSMTAFITASPKFGIWSPIASVGLIKQWFSVTSNDINVNLNKPMMIASLNNSFTLPKGFLVTLDANYQGIGSTQNVELTKDKYVVNLGVTKSFLNDKLSVTLKGHDIFHGEKTGITAYNNKLHISQDNIWDTREFEITVRYKFNTNGSRYKGTGAGQNEFNRL</sequence>
<dbReference type="KEGG" id="pbt:ING2E5B_1300"/>
<dbReference type="HOGENOM" id="CLU_017617_3_0_10"/>
<accession>A0A098BZD7</accession>
<evidence type="ECO:0000313" key="3">
    <source>
        <dbReference type="EMBL" id="CEA16050.1"/>
    </source>
</evidence>
<feature type="domain" description="Outer membrane protein beta-barrel" evidence="2">
    <location>
        <begin position="366"/>
        <end position="748"/>
    </location>
</feature>